<evidence type="ECO:0000256" key="11">
    <source>
        <dbReference type="SAM" id="Phobius"/>
    </source>
</evidence>
<dbReference type="Gene3D" id="3.30.450.20">
    <property type="entry name" value="PAS domain"/>
    <property type="match status" value="3"/>
</dbReference>
<organism evidence="16 17">
    <name type="scientific">Deinococcus arboris</name>
    <dbReference type="NCBI Taxonomy" id="2682977"/>
    <lineage>
        <taxon>Bacteria</taxon>
        <taxon>Thermotogati</taxon>
        <taxon>Deinococcota</taxon>
        <taxon>Deinococci</taxon>
        <taxon>Deinococcales</taxon>
        <taxon>Deinococcaceae</taxon>
        <taxon>Deinococcus</taxon>
    </lineage>
</organism>
<dbReference type="Gene3D" id="3.30.450.350">
    <property type="entry name" value="CHASE domain"/>
    <property type="match status" value="1"/>
</dbReference>
<dbReference type="PANTHER" id="PTHR42878">
    <property type="entry name" value="TWO-COMPONENT HISTIDINE KINASE"/>
    <property type="match status" value="1"/>
</dbReference>
<dbReference type="Proteomes" id="UP000483286">
    <property type="component" value="Unassembled WGS sequence"/>
</dbReference>
<dbReference type="SMART" id="SM00091">
    <property type="entry name" value="PAS"/>
    <property type="match status" value="3"/>
</dbReference>
<evidence type="ECO:0000256" key="10">
    <source>
        <dbReference type="SAM" id="Coils"/>
    </source>
</evidence>
<dbReference type="InterPro" id="IPR000014">
    <property type="entry name" value="PAS"/>
</dbReference>
<dbReference type="InterPro" id="IPR003661">
    <property type="entry name" value="HisK_dim/P_dom"/>
</dbReference>
<dbReference type="EMBL" id="WQLB01000005">
    <property type="protein sequence ID" value="MVN86234.1"/>
    <property type="molecule type" value="Genomic_DNA"/>
</dbReference>
<dbReference type="FunFam" id="3.30.565.10:FF:000006">
    <property type="entry name" value="Sensor histidine kinase WalK"/>
    <property type="match status" value="1"/>
</dbReference>
<dbReference type="Pfam" id="PF00512">
    <property type="entry name" value="HisKA"/>
    <property type="match status" value="1"/>
</dbReference>
<keyword evidence="10" id="KW-0175">Coiled coil</keyword>
<keyword evidence="5" id="KW-0808">Transferase</keyword>
<dbReference type="Pfam" id="PF08447">
    <property type="entry name" value="PAS_3"/>
    <property type="match status" value="1"/>
</dbReference>
<gene>
    <name evidence="16" type="ORF">GO986_05595</name>
</gene>
<reference evidence="16 17" key="1">
    <citation type="submission" date="2019-12" db="EMBL/GenBank/DDBJ databases">
        <title>Deinococcus sp. HMF7620 Genome sequencing and assembly.</title>
        <authorList>
            <person name="Kang H."/>
            <person name="Kim H."/>
            <person name="Joh K."/>
        </authorList>
    </citation>
    <scope>NUCLEOTIDE SEQUENCE [LARGE SCALE GENOMIC DNA]</scope>
    <source>
        <strain evidence="16 17">HMF7620</strain>
    </source>
</reference>
<dbReference type="SUPFAM" id="SSF55874">
    <property type="entry name" value="ATPase domain of HSP90 chaperone/DNA topoisomerase II/histidine kinase"/>
    <property type="match status" value="1"/>
</dbReference>
<dbReference type="GO" id="GO:0016020">
    <property type="term" value="C:membrane"/>
    <property type="evidence" value="ECO:0007669"/>
    <property type="project" value="UniProtKB-SubCell"/>
</dbReference>
<feature type="domain" description="PAC" evidence="14">
    <location>
        <begin position="521"/>
        <end position="574"/>
    </location>
</feature>
<evidence type="ECO:0000256" key="7">
    <source>
        <dbReference type="ARBA" id="ARBA00022777"/>
    </source>
</evidence>
<dbReference type="PANTHER" id="PTHR42878:SF15">
    <property type="entry name" value="BACTERIOPHYTOCHROME"/>
    <property type="match status" value="1"/>
</dbReference>
<accession>A0A7C9HQK0</accession>
<feature type="domain" description="PAS" evidence="13">
    <location>
        <begin position="575"/>
        <end position="611"/>
    </location>
</feature>
<evidence type="ECO:0000259" key="12">
    <source>
        <dbReference type="PROSITE" id="PS50109"/>
    </source>
</evidence>
<dbReference type="SMART" id="SM00086">
    <property type="entry name" value="PAC"/>
    <property type="match status" value="3"/>
</dbReference>
<dbReference type="Pfam" id="PF03924">
    <property type="entry name" value="CHASE"/>
    <property type="match status" value="1"/>
</dbReference>
<evidence type="ECO:0000256" key="8">
    <source>
        <dbReference type="ARBA" id="ARBA00022989"/>
    </source>
</evidence>
<feature type="coiled-coil region" evidence="10">
    <location>
        <begin position="839"/>
        <end position="877"/>
    </location>
</feature>
<dbReference type="InterPro" id="IPR004358">
    <property type="entry name" value="Sig_transdc_His_kin-like_C"/>
</dbReference>
<dbReference type="InterPro" id="IPR036890">
    <property type="entry name" value="HATPase_C_sf"/>
</dbReference>
<dbReference type="InterPro" id="IPR013656">
    <property type="entry name" value="PAS_4"/>
</dbReference>
<evidence type="ECO:0000256" key="2">
    <source>
        <dbReference type="ARBA" id="ARBA00004370"/>
    </source>
</evidence>
<dbReference type="InterPro" id="IPR000700">
    <property type="entry name" value="PAS-assoc_C"/>
</dbReference>
<feature type="transmembrane region" description="Helical" evidence="11">
    <location>
        <begin position="293"/>
        <end position="314"/>
    </location>
</feature>
<dbReference type="InterPro" id="IPR036097">
    <property type="entry name" value="HisK_dim/P_sf"/>
</dbReference>
<keyword evidence="6 11" id="KW-0812">Transmembrane</keyword>
<dbReference type="CDD" id="cd00130">
    <property type="entry name" value="PAS"/>
    <property type="match status" value="2"/>
</dbReference>
<feature type="domain" description="Histidine kinase" evidence="12">
    <location>
        <begin position="884"/>
        <end position="1099"/>
    </location>
</feature>
<dbReference type="InterPro" id="IPR013655">
    <property type="entry name" value="PAS_fold_3"/>
</dbReference>
<evidence type="ECO:0000256" key="1">
    <source>
        <dbReference type="ARBA" id="ARBA00000085"/>
    </source>
</evidence>
<dbReference type="PROSITE" id="PS50109">
    <property type="entry name" value="HIS_KIN"/>
    <property type="match status" value="1"/>
</dbReference>
<evidence type="ECO:0000256" key="4">
    <source>
        <dbReference type="ARBA" id="ARBA00022553"/>
    </source>
</evidence>
<dbReference type="RefSeq" id="WP_157458289.1">
    <property type="nucleotide sequence ID" value="NZ_WQLB01000005.1"/>
</dbReference>
<dbReference type="SUPFAM" id="SSF55785">
    <property type="entry name" value="PYP-like sensor domain (PAS domain)"/>
    <property type="match status" value="3"/>
</dbReference>
<keyword evidence="17" id="KW-1185">Reference proteome</keyword>
<keyword evidence="8 11" id="KW-1133">Transmembrane helix</keyword>
<comment type="subcellular location">
    <subcellularLocation>
        <location evidence="2">Membrane</location>
    </subcellularLocation>
</comment>
<dbReference type="InterPro" id="IPR050351">
    <property type="entry name" value="BphY/WalK/GraS-like"/>
</dbReference>
<dbReference type="FunFam" id="1.10.287.130:FF:000070">
    <property type="entry name" value="Histidine kinase sensor protein"/>
    <property type="match status" value="1"/>
</dbReference>
<keyword evidence="9 11" id="KW-0472">Membrane</keyword>
<dbReference type="InterPro" id="IPR042240">
    <property type="entry name" value="CHASE_sf"/>
</dbReference>
<keyword evidence="4" id="KW-0597">Phosphoprotein</keyword>
<comment type="catalytic activity">
    <reaction evidence="1">
        <text>ATP + protein L-histidine = ADP + protein N-phospho-L-histidine.</text>
        <dbReference type="EC" id="2.7.13.3"/>
    </reaction>
</comment>
<dbReference type="GO" id="GO:0000155">
    <property type="term" value="F:phosphorelay sensor kinase activity"/>
    <property type="evidence" value="ECO:0007669"/>
    <property type="project" value="InterPro"/>
</dbReference>
<dbReference type="GO" id="GO:0007234">
    <property type="term" value="P:osmosensory signaling via phosphorelay pathway"/>
    <property type="evidence" value="ECO:0007669"/>
    <property type="project" value="TreeGrafter"/>
</dbReference>
<dbReference type="EC" id="2.7.13.3" evidence="3"/>
<dbReference type="CDD" id="cd00082">
    <property type="entry name" value="HisKA"/>
    <property type="match status" value="1"/>
</dbReference>
<dbReference type="PRINTS" id="PR00344">
    <property type="entry name" value="BCTRLSENSOR"/>
</dbReference>
<comment type="caution">
    <text evidence="16">The sequence shown here is derived from an EMBL/GenBank/DDBJ whole genome shotgun (WGS) entry which is preliminary data.</text>
</comment>
<dbReference type="FunFam" id="3.30.450.20:FF:000099">
    <property type="entry name" value="Sensory box sensor histidine kinase"/>
    <property type="match status" value="1"/>
</dbReference>
<dbReference type="PROSITE" id="PS50113">
    <property type="entry name" value="PAC"/>
    <property type="match status" value="3"/>
</dbReference>
<dbReference type="Pfam" id="PF02518">
    <property type="entry name" value="HATPase_c"/>
    <property type="match status" value="1"/>
</dbReference>
<dbReference type="Gene3D" id="3.30.565.10">
    <property type="entry name" value="Histidine kinase-like ATPase, C-terminal domain"/>
    <property type="match status" value="1"/>
</dbReference>
<dbReference type="SUPFAM" id="SSF47384">
    <property type="entry name" value="Homodimeric domain of signal transducing histidine kinase"/>
    <property type="match status" value="1"/>
</dbReference>
<feature type="domain" description="PAC" evidence="14">
    <location>
        <begin position="645"/>
        <end position="697"/>
    </location>
</feature>
<dbReference type="Pfam" id="PF08448">
    <property type="entry name" value="PAS_4"/>
    <property type="match status" value="2"/>
</dbReference>
<evidence type="ECO:0000259" key="14">
    <source>
        <dbReference type="PROSITE" id="PS50113"/>
    </source>
</evidence>
<dbReference type="InterPro" id="IPR029016">
    <property type="entry name" value="GAF-like_dom_sf"/>
</dbReference>
<dbReference type="PROSITE" id="PS50839">
    <property type="entry name" value="CHASE"/>
    <property type="match status" value="1"/>
</dbReference>
<evidence type="ECO:0000259" key="15">
    <source>
        <dbReference type="PROSITE" id="PS50839"/>
    </source>
</evidence>
<feature type="domain" description="PAC" evidence="14">
    <location>
        <begin position="404"/>
        <end position="456"/>
    </location>
</feature>
<dbReference type="SMART" id="SM00387">
    <property type="entry name" value="HATPase_c"/>
    <property type="match status" value="1"/>
</dbReference>
<dbReference type="AlphaFoldDB" id="A0A7C9HQK0"/>
<dbReference type="InterPro" id="IPR001610">
    <property type="entry name" value="PAC"/>
</dbReference>
<sequence>MRRRLRAPQAPLVVMVLVLVLTLAVALVVNALVREQQRSRFEREAGVYSQSLRGRLLVYERLLEATRANWQAQGGTLSEATFARYVDGVDLPRRYPGVQAVGYAAWVTAAQTPALVQALRDAGNPGFQVRQADQPQAQRAVIALVGPLNTENSRALGFDMYSEPIRRLSFDLARQQGRAHATGVLPLLQRDRQGQPLRGFLVMLPVWRGAVSGGDLEGFLYVAVRADHFLQELAPLQGGRLLVDVRLAGASLVAAPPDTAGQTFTVQVPQQIVGQDWVMAFGAGPDFARDMAAWVPALVFLLGLLIAGASYLLVKSQVDARGRAEALNVSLAQARTRQEQARAEFEAIFHAMQDAAAFTDEDGRIRMVNPALTAQFRTTAEALTGQRLGSLHLDRRLDGRATFQALTTPYARVDGTQFSGETQRSEVLGRAGERLGVLEVIRDVTERVAAERALQAEERRSRSILDAIPHIVQVSDSSGEVTFVNRQHAARLGAGNLLGHVAASDRDAYLDMWRGAVAAEQGAQTEARLSLDGEERWFVLKLVPMTGEQGRVTGWVTTATDIHDRLHAERLAQRNEERYRGVIEGMPQIVWLADPSGQALYFNRQWTAFVGQDRAALGFLPLLHPDEREDYGRRWQVALRQGRPFEAEHRLRGEDGAYRTFVTRGLPVRDAAGRVIEWVGTSTDVDDSVYAENAARLLADVTEELTARSEDGDHIRHDRYRAALARLSARVADSGALWTVQPTRLVATSSPGATWHAAALHLVAAQAIERVLQTEDPVFIDHDPALHRVSATGAVFYPLVGRGGVLEGVLGLLYRQTITSRDSDLAQELAQRFASALSNDRLQERVLAAQADLQQLNQSLEERVAQRTLDLEGANRELEAFSYSVSHDLRTPLRHIVGFADLLGKDLGEGLPPKSGRYLGVIRDSASRMSQLIDDLLSFSRMGRQELRRVPVNLRDLTLSSWRGLEPDRAGRDVAFELPGAMPQVQGDEALLGLVMTNLLSNALKYTRGRDPARIWVTADAQGGQVQLTVRDNGVGFDPRYADKLFGVFQRLHRADEFEGIGIGLANVRRIVLRHGGAVSADSQPGEGATFTVTLPVGGPA</sequence>
<evidence type="ECO:0000313" key="16">
    <source>
        <dbReference type="EMBL" id="MVN86234.1"/>
    </source>
</evidence>
<evidence type="ECO:0000313" key="17">
    <source>
        <dbReference type="Proteomes" id="UP000483286"/>
    </source>
</evidence>
<keyword evidence="7" id="KW-0418">Kinase</keyword>
<evidence type="ECO:0000256" key="5">
    <source>
        <dbReference type="ARBA" id="ARBA00022679"/>
    </source>
</evidence>
<protein>
    <recommendedName>
        <fullName evidence="3">histidine kinase</fullName>
        <ecNumber evidence="3">2.7.13.3</ecNumber>
    </recommendedName>
</protein>
<feature type="domain" description="CHASE" evidence="15">
    <location>
        <begin position="73"/>
        <end position="236"/>
    </location>
</feature>
<dbReference type="SUPFAM" id="SSF55781">
    <property type="entry name" value="GAF domain-like"/>
    <property type="match status" value="1"/>
</dbReference>
<dbReference type="InterPro" id="IPR035965">
    <property type="entry name" value="PAS-like_dom_sf"/>
</dbReference>
<evidence type="ECO:0000259" key="13">
    <source>
        <dbReference type="PROSITE" id="PS50112"/>
    </source>
</evidence>
<dbReference type="GO" id="GO:0030295">
    <property type="term" value="F:protein kinase activator activity"/>
    <property type="evidence" value="ECO:0007669"/>
    <property type="project" value="TreeGrafter"/>
</dbReference>
<name>A0A7C9HQK0_9DEIO</name>
<dbReference type="Gene3D" id="1.10.287.130">
    <property type="match status" value="1"/>
</dbReference>
<proteinExistence type="predicted"/>
<dbReference type="SMART" id="SM01079">
    <property type="entry name" value="CHASE"/>
    <property type="match status" value="1"/>
</dbReference>
<dbReference type="InterPro" id="IPR005467">
    <property type="entry name" value="His_kinase_dom"/>
</dbReference>
<dbReference type="Gene3D" id="3.30.450.40">
    <property type="match status" value="1"/>
</dbReference>
<dbReference type="InterPro" id="IPR006189">
    <property type="entry name" value="CHASE_dom"/>
</dbReference>
<feature type="transmembrane region" description="Helical" evidence="11">
    <location>
        <begin position="12"/>
        <end position="33"/>
    </location>
</feature>
<dbReference type="PROSITE" id="PS50112">
    <property type="entry name" value="PAS"/>
    <property type="match status" value="1"/>
</dbReference>
<dbReference type="GO" id="GO:0000156">
    <property type="term" value="F:phosphorelay response regulator activity"/>
    <property type="evidence" value="ECO:0007669"/>
    <property type="project" value="TreeGrafter"/>
</dbReference>
<dbReference type="NCBIfam" id="TIGR00229">
    <property type="entry name" value="sensory_box"/>
    <property type="match status" value="3"/>
</dbReference>
<evidence type="ECO:0000256" key="6">
    <source>
        <dbReference type="ARBA" id="ARBA00022692"/>
    </source>
</evidence>
<dbReference type="SMART" id="SM00388">
    <property type="entry name" value="HisKA"/>
    <property type="match status" value="1"/>
</dbReference>
<evidence type="ECO:0000256" key="9">
    <source>
        <dbReference type="ARBA" id="ARBA00023136"/>
    </source>
</evidence>
<evidence type="ECO:0000256" key="3">
    <source>
        <dbReference type="ARBA" id="ARBA00012438"/>
    </source>
</evidence>
<dbReference type="InterPro" id="IPR003594">
    <property type="entry name" value="HATPase_dom"/>
</dbReference>